<dbReference type="Proteomes" id="UP001268683">
    <property type="component" value="Chromosome"/>
</dbReference>
<sequence>MSQTSVAKVDTHHTPLEEKLTIDDFLGGKIRLKQPKKGYRVSMDTVLLAASVPAKAGEHVLEPGPGSGGASLCLARRVPGVKVTGVELQDTMIDLANQNIQLNEMDTNVVIMKADITDRNTWMAEGRFDHVMVNPPYLASGKALRPPQENKGLAHMDSTASLKDWIDYCLYNLKPKGTLSIVYRADRADEIIARLYRRFGEVKLMPFWPREGVPAKRVIIQARKGVRGAMTILPGMALHGQEERYTPAVEAILRHGDPLIL</sequence>
<proteinExistence type="inferred from homology"/>
<evidence type="ECO:0000313" key="4">
    <source>
        <dbReference type="Proteomes" id="UP001268683"/>
    </source>
</evidence>
<dbReference type="PANTHER" id="PTHR47739:SF1">
    <property type="entry name" value="TRNA1(VAL) (ADENINE(37)-N6)-METHYLTRANSFERASE"/>
    <property type="match status" value="1"/>
</dbReference>
<evidence type="ECO:0000256" key="1">
    <source>
        <dbReference type="ARBA" id="ARBA00006594"/>
    </source>
</evidence>
<dbReference type="RefSeq" id="WP_310799117.1">
    <property type="nucleotide sequence ID" value="NZ_CP123872.1"/>
</dbReference>
<evidence type="ECO:0000313" key="3">
    <source>
        <dbReference type="EMBL" id="WND03264.1"/>
    </source>
</evidence>
<dbReference type="InterPro" id="IPR029063">
    <property type="entry name" value="SAM-dependent_MTases_sf"/>
</dbReference>
<feature type="domain" description="DNA methylase adenine-specific" evidence="2">
    <location>
        <begin position="47"/>
        <end position="183"/>
    </location>
</feature>
<dbReference type="KEGG" id="tmk:QGN29_02630"/>
<dbReference type="Gene3D" id="3.40.50.150">
    <property type="entry name" value="Vaccinia Virus protein VP39"/>
    <property type="match status" value="1"/>
</dbReference>
<keyword evidence="4" id="KW-1185">Reference proteome</keyword>
<accession>A0AA52H9T9</accession>
<comment type="similarity">
    <text evidence="1">Belongs to the N(4)/N(6)-methyltransferase family.</text>
</comment>
<dbReference type="InterPro" id="IPR050210">
    <property type="entry name" value="tRNA_Adenine-N(6)_MTase"/>
</dbReference>
<organism evidence="3 4">
    <name type="scientific">Temperatibacter marinus</name>
    <dbReference type="NCBI Taxonomy" id="1456591"/>
    <lineage>
        <taxon>Bacteria</taxon>
        <taxon>Pseudomonadati</taxon>
        <taxon>Pseudomonadota</taxon>
        <taxon>Alphaproteobacteria</taxon>
        <taxon>Kordiimonadales</taxon>
        <taxon>Temperatibacteraceae</taxon>
        <taxon>Temperatibacter</taxon>
    </lineage>
</organism>
<keyword evidence="3" id="KW-0808">Transferase</keyword>
<evidence type="ECO:0000259" key="2">
    <source>
        <dbReference type="Pfam" id="PF02384"/>
    </source>
</evidence>
<dbReference type="GO" id="GO:0008170">
    <property type="term" value="F:N-methyltransferase activity"/>
    <property type="evidence" value="ECO:0007669"/>
    <property type="project" value="InterPro"/>
</dbReference>
<dbReference type="InterPro" id="IPR003356">
    <property type="entry name" value="DNA_methylase_A-5"/>
</dbReference>
<dbReference type="GO" id="GO:0003677">
    <property type="term" value="F:DNA binding"/>
    <property type="evidence" value="ECO:0007669"/>
    <property type="project" value="InterPro"/>
</dbReference>
<dbReference type="EMBL" id="CP123872">
    <property type="protein sequence ID" value="WND03264.1"/>
    <property type="molecule type" value="Genomic_DNA"/>
</dbReference>
<dbReference type="AlphaFoldDB" id="A0AA52H9T9"/>
<dbReference type="Pfam" id="PF02384">
    <property type="entry name" value="N6_Mtase"/>
    <property type="match status" value="1"/>
</dbReference>
<reference evidence="3" key="1">
    <citation type="submission" date="2023-04" db="EMBL/GenBank/DDBJ databases">
        <title>Complete genome sequence of Temperatibacter marinus.</title>
        <authorList>
            <person name="Rong J.-C."/>
            <person name="Yi M.-L."/>
            <person name="Zhao Q."/>
        </authorList>
    </citation>
    <scope>NUCLEOTIDE SEQUENCE</scope>
    <source>
        <strain evidence="3">NBRC 110045</strain>
    </source>
</reference>
<keyword evidence="3" id="KW-0489">Methyltransferase</keyword>
<dbReference type="SUPFAM" id="SSF53335">
    <property type="entry name" value="S-adenosyl-L-methionine-dependent methyltransferases"/>
    <property type="match status" value="1"/>
</dbReference>
<protein>
    <submittedName>
        <fullName evidence="3">Methyltransferase</fullName>
    </submittedName>
</protein>
<dbReference type="GO" id="GO:0032259">
    <property type="term" value="P:methylation"/>
    <property type="evidence" value="ECO:0007669"/>
    <property type="project" value="UniProtKB-KW"/>
</dbReference>
<gene>
    <name evidence="3" type="ORF">QGN29_02630</name>
</gene>
<dbReference type="CDD" id="cd02440">
    <property type="entry name" value="AdoMet_MTases"/>
    <property type="match status" value="1"/>
</dbReference>
<name>A0AA52H9T9_9PROT</name>
<dbReference type="PANTHER" id="PTHR47739">
    <property type="entry name" value="TRNA1(VAL) (ADENINE(37)-N6)-METHYLTRANSFERASE"/>
    <property type="match status" value="1"/>
</dbReference>